<feature type="transmembrane region" description="Helical" evidence="9">
    <location>
        <begin position="104"/>
        <end position="125"/>
    </location>
</feature>
<dbReference type="Pfam" id="PF00001">
    <property type="entry name" value="7tm_1"/>
    <property type="match status" value="1"/>
</dbReference>
<evidence type="ECO:0000256" key="5">
    <source>
        <dbReference type="ARBA" id="ARBA00023136"/>
    </source>
</evidence>
<feature type="transmembrane region" description="Helical" evidence="9">
    <location>
        <begin position="26"/>
        <end position="50"/>
    </location>
</feature>
<keyword evidence="11" id="KW-1185">Reference proteome</keyword>
<comment type="subcellular location">
    <subcellularLocation>
        <location evidence="1">Membrane</location>
        <topology evidence="1">Multi-pass membrane protein</topology>
    </subcellularLocation>
</comment>
<evidence type="ECO:0000256" key="6">
    <source>
        <dbReference type="ARBA" id="ARBA00023170"/>
    </source>
</evidence>
<evidence type="ECO:0000256" key="8">
    <source>
        <dbReference type="RuleBase" id="RU000688"/>
    </source>
</evidence>
<accession>A0A6P8J0T9</accession>
<dbReference type="GeneID" id="116307388"/>
<evidence type="ECO:0000256" key="7">
    <source>
        <dbReference type="ARBA" id="ARBA00023224"/>
    </source>
</evidence>
<comment type="similarity">
    <text evidence="8">Belongs to the G-protein coupled receptor 1 family.</text>
</comment>
<evidence type="ECO:0000256" key="3">
    <source>
        <dbReference type="ARBA" id="ARBA00022989"/>
    </source>
</evidence>
<dbReference type="Proteomes" id="UP000515163">
    <property type="component" value="Unplaced"/>
</dbReference>
<keyword evidence="2 8" id="KW-0812">Transmembrane</keyword>
<dbReference type="SMART" id="SM01381">
    <property type="entry name" value="7TM_GPCR_Srsx"/>
    <property type="match status" value="1"/>
</dbReference>
<keyword evidence="5 9" id="KW-0472">Membrane</keyword>
<dbReference type="AlphaFoldDB" id="A0A6P8J0T9"/>
<feature type="transmembrane region" description="Helical" evidence="9">
    <location>
        <begin position="251"/>
        <end position="273"/>
    </location>
</feature>
<evidence type="ECO:0000259" key="10">
    <source>
        <dbReference type="PROSITE" id="PS50262"/>
    </source>
</evidence>
<dbReference type="Gene3D" id="1.20.1070.10">
    <property type="entry name" value="Rhodopsin 7-helix transmembrane proteins"/>
    <property type="match status" value="1"/>
</dbReference>
<feature type="domain" description="G-protein coupled receptors family 1 profile" evidence="10">
    <location>
        <begin position="42"/>
        <end position="305"/>
    </location>
</feature>
<evidence type="ECO:0000256" key="9">
    <source>
        <dbReference type="SAM" id="Phobius"/>
    </source>
</evidence>
<dbReference type="OrthoDB" id="5964776at2759"/>
<dbReference type="FunFam" id="1.20.1070.10:FF:000291">
    <property type="entry name" value="Predicted protein"/>
    <property type="match status" value="1"/>
</dbReference>
<gene>
    <name evidence="12 13" type="primary">LOC116307388</name>
</gene>
<dbReference type="SUPFAM" id="SSF81321">
    <property type="entry name" value="Family A G protein-coupled receptor-like"/>
    <property type="match status" value="1"/>
</dbReference>
<feature type="transmembrane region" description="Helical" evidence="9">
    <location>
        <begin position="62"/>
        <end position="84"/>
    </location>
</feature>
<dbReference type="GO" id="GO:0004930">
    <property type="term" value="F:G protein-coupled receptor activity"/>
    <property type="evidence" value="ECO:0007669"/>
    <property type="project" value="UniProtKB-KW"/>
</dbReference>
<keyword evidence="4 8" id="KW-0297">G-protein coupled receptor</keyword>
<feature type="transmembrane region" description="Helical" evidence="9">
    <location>
        <begin position="285"/>
        <end position="308"/>
    </location>
</feature>
<dbReference type="PROSITE" id="PS50262">
    <property type="entry name" value="G_PROTEIN_RECEP_F1_2"/>
    <property type="match status" value="1"/>
</dbReference>
<dbReference type="PANTHER" id="PTHR45695">
    <property type="entry name" value="LEUCOKININ RECEPTOR-RELATED"/>
    <property type="match status" value="1"/>
</dbReference>
<evidence type="ECO:0000313" key="13">
    <source>
        <dbReference type="RefSeq" id="XP_031573497.1"/>
    </source>
</evidence>
<feature type="transmembrane region" description="Helical" evidence="9">
    <location>
        <begin position="146"/>
        <end position="166"/>
    </location>
</feature>
<evidence type="ECO:0000313" key="11">
    <source>
        <dbReference type="Proteomes" id="UP000515163"/>
    </source>
</evidence>
<dbReference type="InterPro" id="IPR000276">
    <property type="entry name" value="GPCR_Rhodpsn"/>
</dbReference>
<dbReference type="PROSITE" id="PS00237">
    <property type="entry name" value="G_PROTEIN_RECEP_F1_1"/>
    <property type="match status" value="1"/>
</dbReference>
<dbReference type="PANTHER" id="PTHR45695:SF9">
    <property type="entry name" value="LEUCOKININ RECEPTOR"/>
    <property type="match status" value="1"/>
</dbReference>
<keyword evidence="3 9" id="KW-1133">Transmembrane helix</keyword>
<name>A0A6P8J0T9_ACTTE</name>
<keyword evidence="6 8" id="KW-0675">Receptor</keyword>
<dbReference type="PRINTS" id="PR00237">
    <property type="entry name" value="GPCRRHODOPSN"/>
</dbReference>
<organism evidence="11 12">
    <name type="scientific">Actinia tenebrosa</name>
    <name type="common">Australian red waratah sea anemone</name>
    <dbReference type="NCBI Taxonomy" id="6105"/>
    <lineage>
        <taxon>Eukaryota</taxon>
        <taxon>Metazoa</taxon>
        <taxon>Cnidaria</taxon>
        <taxon>Anthozoa</taxon>
        <taxon>Hexacorallia</taxon>
        <taxon>Actiniaria</taxon>
        <taxon>Actiniidae</taxon>
        <taxon>Actinia</taxon>
    </lineage>
</organism>
<dbReference type="KEGG" id="aten:116307388"/>
<dbReference type="RefSeq" id="XP_031573497.1">
    <property type="nucleotide sequence ID" value="XM_031717637.1"/>
</dbReference>
<feature type="transmembrane region" description="Helical" evidence="9">
    <location>
        <begin position="195"/>
        <end position="219"/>
    </location>
</feature>
<proteinExistence type="inferred from homology"/>
<evidence type="ECO:0000256" key="1">
    <source>
        <dbReference type="ARBA" id="ARBA00004141"/>
    </source>
</evidence>
<evidence type="ECO:0000256" key="4">
    <source>
        <dbReference type="ARBA" id="ARBA00023040"/>
    </source>
</evidence>
<evidence type="ECO:0000256" key="2">
    <source>
        <dbReference type="ARBA" id="ARBA00022692"/>
    </source>
</evidence>
<dbReference type="InterPro" id="IPR017452">
    <property type="entry name" value="GPCR_Rhodpsn_7TM"/>
</dbReference>
<dbReference type="RefSeq" id="XP_031573496.1">
    <property type="nucleotide sequence ID" value="XM_031717636.1"/>
</dbReference>
<evidence type="ECO:0000313" key="12">
    <source>
        <dbReference type="RefSeq" id="XP_031573496.1"/>
    </source>
</evidence>
<keyword evidence="7 8" id="KW-0807">Transducer</keyword>
<sequence length="392" mass="44537">MNESNASVMSNTSHQQRNTLDSTTQIAMLSAYSINFTLALSGNILILYIVMTKPYMKSTINFLIANMAVADLLMALFAMPYSMFLLYFGSLWFGGLMGQLTCKVVQFIIGLSIAASIVTLIVISLDRFFAIVYPFRRSRIIKKISITITAIWLTAAILIGPLLYIYKTETDNSGNFRCIVSFGEDIVYTFQTMRIYNTVVFAVLYFAPLVLIALFYLAICRKLWLRKIPGNPSAMNLRTANKSKKRSIKMLIIIVFVFAICWLPVHIMHYYIFYRHDIYNRFPPYVSLVAFFVSHANSAINPFLYIILNKNFMKAFLDIAEKLMYWRHSNGSRANTSTSMTNLSIVAKDHQGLSFGASFEGKSGHYHVDKADDLPRPFLQVSLVKASQLTKL</sequence>
<dbReference type="GO" id="GO:0005886">
    <property type="term" value="C:plasma membrane"/>
    <property type="evidence" value="ECO:0007669"/>
    <property type="project" value="TreeGrafter"/>
</dbReference>
<reference evidence="12 13" key="1">
    <citation type="submission" date="2025-04" db="UniProtKB">
        <authorList>
            <consortium name="RefSeq"/>
        </authorList>
    </citation>
    <scope>IDENTIFICATION</scope>
    <source>
        <tissue evidence="12 13">Tentacle</tissue>
    </source>
</reference>
<protein>
    <submittedName>
        <fullName evidence="12 13">Substance-K receptor-like</fullName>
    </submittedName>
</protein>